<dbReference type="InterPro" id="IPR037225">
    <property type="entry name" value="Nuo51_FMN-bd_sf"/>
</dbReference>
<evidence type="ECO:0000256" key="8">
    <source>
        <dbReference type="ARBA" id="ARBA00023004"/>
    </source>
</evidence>
<keyword evidence="12" id="KW-1185">Reference proteome</keyword>
<evidence type="ECO:0000313" key="11">
    <source>
        <dbReference type="EMBL" id="GAA2136457.1"/>
    </source>
</evidence>
<dbReference type="InterPro" id="IPR050837">
    <property type="entry name" value="ComplexI_51kDa_subunit"/>
</dbReference>
<keyword evidence="6" id="KW-0288">FMN</keyword>
<dbReference type="Pfam" id="PF10589">
    <property type="entry name" value="NADH_4Fe-4S"/>
    <property type="match status" value="1"/>
</dbReference>
<dbReference type="RefSeq" id="WP_344146403.1">
    <property type="nucleotide sequence ID" value="NZ_BAAAQR010000001.1"/>
</dbReference>
<keyword evidence="9" id="KW-0411">Iron-sulfur</keyword>
<name>A0ABP5KUX8_9ACTN</name>
<reference evidence="12" key="1">
    <citation type="journal article" date="2019" name="Int. J. Syst. Evol. Microbiol.">
        <title>The Global Catalogue of Microorganisms (GCM) 10K type strain sequencing project: providing services to taxonomists for standard genome sequencing and annotation.</title>
        <authorList>
            <consortium name="The Broad Institute Genomics Platform"/>
            <consortium name="The Broad Institute Genome Sequencing Center for Infectious Disease"/>
            <person name="Wu L."/>
            <person name="Ma J."/>
        </authorList>
    </citation>
    <scope>NUCLEOTIDE SEQUENCE [LARGE SCALE GENOMIC DNA]</scope>
    <source>
        <strain evidence="12">JCM 16022</strain>
    </source>
</reference>
<evidence type="ECO:0000256" key="4">
    <source>
        <dbReference type="ARBA" id="ARBA00022485"/>
    </source>
</evidence>
<evidence type="ECO:0000256" key="2">
    <source>
        <dbReference type="ARBA" id="ARBA00001966"/>
    </source>
</evidence>
<dbReference type="SUPFAM" id="SSF142019">
    <property type="entry name" value="Nqo1 FMN-binding domain-like"/>
    <property type="match status" value="1"/>
</dbReference>
<comment type="cofactor">
    <cofactor evidence="1">
        <name>FMN</name>
        <dbReference type="ChEBI" id="CHEBI:58210"/>
    </cofactor>
</comment>
<dbReference type="Gene3D" id="3.10.20.600">
    <property type="match status" value="1"/>
</dbReference>
<evidence type="ECO:0000256" key="6">
    <source>
        <dbReference type="ARBA" id="ARBA00022643"/>
    </source>
</evidence>
<dbReference type="InterPro" id="IPR011538">
    <property type="entry name" value="Nuo51_FMN-bd"/>
</dbReference>
<sequence length="386" mass="40146">MSTIAPVDTRRLLTAEPADSLPVLSLEALLALAEESGLTGRGGAGFPTAIKLRAVAEGGTAPVVVGNAMEGEPLSRKDAVLLTRAPHLVVEGLALVGRALRARETVLAIGPEINPAAAEAAARVGRVRVARLEGGFVAGQESALVNQLDGRPAVPRDPLVRITTKGVDGRPTLVLNAETLAQLALAARHGAAWFRLAGTEEDPGTSLFSISGAVERSGVVEAARGSRLRDVLAAAVPVDPVAVLVGGYHGAWLPASQLDTRLTARELRPWGAAVGAGVLYVLGRDLCPIRAAAAIATYLADESAAQCGPCVNGLPRMADALQRLADRVPDPGLPHEIDRMRLLVVGRGACAHPDGTARMVASTMRVFEDHVTRHLAGHCEIEGARR</sequence>
<evidence type="ECO:0000256" key="9">
    <source>
        <dbReference type="ARBA" id="ARBA00023014"/>
    </source>
</evidence>
<gene>
    <name evidence="11" type="ORF">GCM10009844_02660</name>
</gene>
<dbReference type="PANTHER" id="PTHR11780">
    <property type="entry name" value="NADH-UBIQUINONE OXIDOREDUCTASE FLAVOPROTEIN 1 NDUFV1"/>
    <property type="match status" value="1"/>
</dbReference>
<keyword evidence="4" id="KW-0004">4Fe-4S</keyword>
<dbReference type="InterPro" id="IPR019575">
    <property type="entry name" value="Nuop51_4Fe4S-bd"/>
</dbReference>
<dbReference type="Proteomes" id="UP001501771">
    <property type="component" value="Unassembled WGS sequence"/>
</dbReference>
<accession>A0ABP5KUX8</accession>
<evidence type="ECO:0000256" key="1">
    <source>
        <dbReference type="ARBA" id="ARBA00001917"/>
    </source>
</evidence>
<keyword evidence="7" id="KW-0479">Metal-binding</keyword>
<dbReference type="PANTHER" id="PTHR11780:SF10">
    <property type="entry name" value="NADH DEHYDROGENASE [UBIQUINONE] FLAVOPROTEIN 1, MITOCHONDRIAL"/>
    <property type="match status" value="1"/>
</dbReference>
<evidence type="ECO:0000256" key="7">
    <source>
        <dbReference type="ARBA" id="ARBA00022723"/>
    </source>
</evidence>
<dbReference type="Gene3D" id="1.20.1440.230">
    <property type="entry name" value="NADH-ubiquinone oxidoreductase 51kDa subunit, iron-sulphur binding domain"/>
    <property type="match status" value="1"/>
</dbReference>
<keyword evidence="8" id="KW-0408">Iron</keyword>
<dbReference type="EMBL" id="BAAAQR010000001">
    <property type="protein sequence ID" value="GAA2136457.1"/>
    <property type="molecule type" value="Genomic_DNA"/>
</dbReference>
<dbReference type="InterPro" id="IPR037207">
    <property type="entry name" value="Nuop51_4Fe4S-bd_sf"/>
</dbReference>
<evidence type="ECO:0000313" key="12">
    <source>
        <dbReference type="Proteomes" id="UP001501771"/>
    </source>
</evidence>
<keyword evidence="5" id="KW-0285">Flavoprotein</keyword>
<organism evidence="11 12">
    <name type="scientific">Nocardioides koreensis</name>
    <dbReference type="NCBI Taxonomy" id="433651"/>
    <lineage>
        <taxon>Bacteria</taxon>
        <taxon>Bacillati</taxon>
        <taxon>Actinomycetota</taxon>
        <taxon>Actinomycetes</taxon>
        <taxon>Propionibacteriales</taxon>
        <taxon>Nocardioidaceae</taxon>
        <taxon>Nocardioides</taxon>
    </lineage>
</organism>
<dbReference type="SUPFAM" id="SSF142984">
    <property type="entry name" value="Nqo1 middle domain-like"/>
    <property type="match status" value="1"/>
</dbReference>
<evidence type="ECO:0000256" key="3">
    <source>
        <dbReference type="ARBA" id="ARBA00007523"/>
    </source>
</evidence>
<dbReference type="SUPFAM" id="SSF140490">
    <property type="entry name" value="Nqo1C-terminal domain-like"/>
    <property type="match status" value="1"/>
</dbReference>
<feature type="domain" description="NADH-ubiquinone oxidoreductase 51kDa subunit iron-sulphur binding" evidence="10">
    <location>
        <begin position="289"/>
        <end position="334"/>
    </location>
</feature>
<protein>
    <recommendedName>
        <fullName evidence="10">NADH-ubiquinone oxidoreductase 51kDa subunit iron-sulphur binding domain-containing protein</fullName>
    </recommendedName>
</protein>
<comment type="cofactor">
    <cofactor evidence="2">
        <name>[4Fe-4S] cluster</name>
        <dbReference type="ChEBI" id="CHEBI:49883"/>
    </cofactor>
</comment>
<dbReference type="Gene3D" id="3.40.50.11540">
    <property type="entry name" value="NADH-ubiquinone oxidoreductase 51kDa subunit"/>
    <property type="match status" value="1"/>
</dbReference>
<proteinExistence type="inferred from homology"/>
<comment type="similarity">
    <text evidence="3">Belongs to the complex I 51 kDa subunit family.</text>
</comment>
<evidence type="ECO:0000256" key="5">
    <source>
        <dbReference type="ARBA" id="ARBA00022630"/>
    </source>
</evidence>
<comment type="caution">
    <text evidence="11">The sequence shown here is derived from an EMBL/GenBank/DDBJ whole genome shotgun (WGS) entry which is preliminary data.</text>
</comment>
<dbReference type="Pfam" id="PF01512">
    <property type="entry name" value="Complex1_51K"/>
    <property type="match status" value="1"/>
</dbReference>
<dbReference type="SMART" id="SM00928">
    <property type="entry name" value="NADH_4Fe-4S"/>
    <property type="match status" value="1"/>
</dbReference>
<evidence type="ECO:0000259" key="10">
    <source>
        <dbReference type="SMART" id="SM00928"/>
    </source>
</evidence>